<reference evidence="1 2" key="1">
    <citation type="submission" date="2019-06" db="EMBL/GenBank/DDBJ databases">
        <title>Draft genome sequence of the filamentous fungus Phialemoniopsis curvata isolated from diesel fuel.</title>
        <authorList>
            <person name="Varaljay V.A."/>
            <person name="Lyon W.J."/>
            <person name="Crouch A.L."/>
            <person name="Drake C.E."/>
            <person name="Hollomon J.M."/>
            <person name="Nadeau L.J."/>
            <person name="Nunn H.S."/>
            <person name="Stevenson B.S."/>
            <person name="Bojanowski C.L."/>
            <person name="Crookes-Goodson W.J."/>
        </authorList>
    </citation>
    <scope>NUCLEOTIDE SEQUENCE [LARGE SCALE GENOMIC DNA]</scope>
    <source>
        <strain evidence="1 2">D216</strain>
    </source>
</reference>
<name>A0A507ASY0_9PEZI</name>
<dbReference type="GeneID" id="41978189"/>
<dbReference type="OrthoDB" id="4521980at2759"/>
<sequence>MSDKADGDDTGVKQVSALHHAIYGQPGGDAPQDPVGVMDWDVKPFENPTSAPWDVPLSRRVLNRLLLGFMPQDMDDKWFIYTTFPVTPLAQGADLKPDEKMGVVHMIRSWTGMSCIDVVFQVNTMFTAGNSLDDAVGRITGLVFEKPKEGDLNDELDWVKKTASGVCRYVLGVKLAGIHDDEEDEEK</sequence>
<dbReference type="Proteomes" id="UP000319257">
    <property type="component" value="Unassembled WGS sequence"/>
</dbReference>
<evidence type="ECO:0000313" key="1">
    <source>
        <dbReference type="EMBL" id="TPX07320.1"/>
    </source>
</evidence>
<dbReference type="STRING" id="1093900.A0A507ASY0"/>
<dbReference type="RefSeq" id="XP_030989031.1">
    <property type="nucleotide sequence ID" value="XM_031133393.1"/>
</dbReference>
<organism evidence="1 2">
    <name type="scientific">Thyridium curvatum</name>
    <dbReference type="NCBI Taxonomy" id="1093900"/>
    <lineage>
        <taxon>Eukaryota</taxon>
        <taxon>Fungi</taxon>
        <taxon>Dikarya</taxon>
        <taxon>Ascomycota</taxon>
        <taxon>Pezizomycotina</taxon>
        <taxon>Sordariomycetes</taxon>
        <taxon>Sordariomycetidae</taxon>
        <taxon>Thyridiales</taxon>
        <taxon>Thyridiaceae</taxon>
        <taxon>Thyridium</taxon>
    </lineage>
</organism>
<protein>
    <submittedName>
        <fullName evidence="1">Uncharacterized protein</fullName>
    </submittedName>
</protein>
<dbReference type="EMBL" id="SKBQ01000090">
    <property type="protein sequence ID" value="TPX07320.1"/>
    <property type="molecule type" value="Genomic_DNA"/>
</dbReference>
<dbReference type="AlphaFoldDB" id="A0A507ASY0"/>
<gene>
    <name evidence="1" type="ORF">E0L32_010742</name>
</gene>
<evidence type="ECO:0000313" key="2">
    <source>
        <dbReference type="Proteomes" id="UP000319257"/>
    </source>
</evidence>
<proteinExistence type="predicted"/>
<comment type="caution">
    <text evidence="1">The sequence shown here is derived from an EMBL/GenBank/DDBJ whole genome shotgun (WGS) entry which is preliminary data.</text>
</comment>
<keyword evidence="2" id="KW-1185">Reference proteome</keyword>
<dbReference type="InParanoid" id="A0A507ASY0"/>
<accession>A0A507ASY0</accession>